<dbReference type="AlphaFoldDB" id="A0A0C3DBZ7"/>
<keyword evidence="3" id="KW-1185">Reference proteome</keyword>
<evidence type="ECO:0008006" key="4">
    <source>
        <dbReference type="Google" id="ProtNLM"/>
    </source>
</evidence>
<evidence type="ECO:0000313" key="3">
    <source>
        <dbReference type="Proteomes" id="UP000053989"/>
    </source>
</evidence>
<name>A0A0C3DBZ7_9AGAM</name>
<dbReference type="EMBL" id="KN822166">
    <property type="protein sequence ID" value="KIM53944.1"/>
    <property type="molecule type" value="Genomic_DNA"/>
</dbReference>
<reference evidence="3" key="2">
    <citation type="submission" date="2015-01" db="EMBL/GenBank/DDBJ databases">
        <title>Evolutionary Origins and Diversification of the Mycorrhizal Mutualists.</title>
        <authorList>
            <consortium name="DOE Joint Genome Institute"/>
            <consortium name="Mycorrhizal Genomics Consortium"/>
            <person name="Kohler A."/>
            <person name="Kuo A."/>
            <person name="Nagy L.G."/>
            <person name="Floudas D."/>
            <person name="Copeland A."/>
            <person name="Barry K.W."/>
            <person name="Cichocki N."/>
            <person name="Veneault-Fourrey C."/>
            <person name="LaButti K."/>
            <person name="Lindquist E.A."/>
            <person name="Lipzen A."/>
            <person name="Lundell T."/>
            <person name="Morin E."/>
            <person name="Murat C."/>
            <person name="Riley R."/>
            <person name="Ohm R."/>
            <person name="Sun H."/>
            <person name="Tunlid A."/>
            <person name="Henrissat B."/>
            <person name="Grigoriev I.V."/>
            <person name="Hibbett D.S."/>
            <person name="Martin F."/>
        </authorList>
    </citation>
    <scope>NUCLEOTIDE SEQUENCE [LARGE SCALE GENOMIC DNA]</scope>
    <source>
        <strain evidence="3">Foug A</strain>
    </source>
</reference>
<accession>A0A0C3DBZ7</accession>
<sequence length="137" mass="15515">MLKNYDGKLNFTTDAWTSPNHWAFIAFCIHMEHEGKPLTMPLDIIEVAKSHTGVEMASVFATMLEDFRLTDKKTAIDEDNELEELAREFAEEEVAYLEKVASNPNDDEADDADNDDGLVDETSGLTDMQRIDLDRTL</sequence>
<reference evidence="2 3" key="1">
    <citation type="submission" date="2014-04" db="EMBL/GenBank/DDBJ databases">
        <authorList>
            <consortium name="DOE Joint Genome Institute"/>
            <person name="Kuo A."/>
            <person name="Kohler A."/>
            <person name="Nagy L.G."/>
            <person name="Floudas D."/>
            <person name="Copeland A."/>
            <person name="Barry K.W."/>
            <person name="Cichocki N."/>
            <person name="Veneault-Fourrey C."/>
            <person name="LaButti K."/>
            <person name="Lindquist E.A."/>
            <person name="Lipzen A."/>
            <person name="Lundell T."/>
            <person name="Morin E."/>
            <person name="Murat C."/>
            <person name="Sun H."/>
            <person name="Tunlid A."/>
            <person name="Henrissat B."/>
            <person name="Grigoriev I.V."/>
            <person name="Hibbett D.S."/>
            <person name="Martin F."/>
            <person name="Nordberg H.P."/>
            <person name="Cantor M.N."/>
            <person name="Hua S.X."/>
        </authorList>
    </citation>
    <scope>NUCLEOTIDE SEQUENCE [LARGE SCALE GENOMIC DNA]</scope>
    <source>
        <strain evidence="2 3">Foug A</strain>
    </source>
</reference>
<evidence type="ECO:0000313" key="2">
    <source>
        <dbReference type="EMBL" id="KIM53944.1"/>
    </source>
</evidence>
<evidence type="ECO:0000256" key="1">
    <source>
        <dbReference type="SAM" id="MobiDB-lite"/>
    </source>
</evidence>
<protein>
    <recommendedName>
        <fullName evidence="4">HAT C-terminal dimerisation domain-containing protein</fullName>
    </recommendedName>
</protein>
<feature type="region of interest" description="Disordered" evidence="1">
    <location>
        <begin position="100"/>
        <end position="137"/>
    </location>
</feature>
<feature type="compositionally biased region" description="Acidic residues" evidence="1">
    <location>
        <begin position="105"/>
        <end position="119"/>
    </location>
</feature>
<organism evidence="2 3">
    <name type="scientific">Scleroderma citrinum Foug A</name>
    <dbReference type="NCBI Taxonomy" id="1036808"/>
    <lineage>
        <taxon>Eukaryota</taxon>
        <taxon>Fungi</taxon>
        <taxon>Dikarya</taxon>
        <taxon>Basidiomycota</taxon>
        <taxon>Agaricomycotina</taxon>
        <taxon>Agaricomycetes</taxon>
        <taxon>Agaricomycetidae</taxon>
        <taxon>Boletales</taxon>
        <taxon>Sclerodermatineae</taxon>
        <taxon>Sclerodermataceae</taxon>
        <taxon>Scleroderma</taxon>
    </lineage>
</organism>
<dbReference type="OrthoDB" id="2691268at2759"/>
<dbReference type="Proteomes" id="UP000053989">
    <property type="component" value="Unassembled WGS sequence"/>
</dbReference>
<dbReference type="HOGENOM" id="CLU_1866311_0_0_1"/>
<dbReference type="InParanoid" id="A0A0C3DBZ7"/>
<proteinExistence type="predicted"/>
<gene>
    <name evidence="2" type="ORF">SCLCIDRAFT_31494</name>
</gene>